<dbReference type="InterPro" id="IPR002078">
    <property type="entry name" value="Sigma_54_int"/>
</dbReference>
<protein>
    <submittedName>
        <fullName evidence="6">Regulatory protein, Fis family</fullName>
    </submittedName>
</protein>
<dbReference type="GO" id="GO:0005524">
    <property type="term" value="F:ATP binding"/>
    <property type="evidence" value="ECO:0007669"/>
    <property type="project" value="UniProtKB-KW"/>
</dbReference>
<dbReference type="InterPro" id="IPR058031">
    <property type="entry name" value="AAA_lid_NorR"/>
</dbReference>
<dbReference type="Proteomes" id="UP000199608">
    <property type="component" value="Unassembled WGS sequence"/>
</dbReference>
<accession>A0A1H2II87</accession>
<keyword evidence="3" id="KW-0805">Transcription regulation</keyword>
<evidence type="ECO:0000259" key="5">
    <source>
        <dbReference type="PROSITE" id="PS50045"/>
    </source>
</evidence>
<dbReference type="Pfam" id="PF02954">
    <property type="entry name" value="HTH_8"/>
    <property type="match status" value="1"/>
</dbReference>
<dbReference type="InterPro" id="IPR009057">
    <property type="entry name" value="Homeodomain-like_sf"/>
</dbReference>
<evidence type="ECO:0000256" key="4">
    <source>
        <dbReference type="ARBA" id="ARBA00023163"/>
    </source>
</evidence>
<keyword evidence="4" id="KW-0804">Transcription</keyword>
<evidence type="ECO:0000256" key="1">
    <source>
        <dbReference type="ARBA" id="ARBA00022741"/>
    </source>
</evidence>
<dbReference type="Gene3D" id="1.10.8.60">
    <property type="match status" value="1"/>
</dbReference>
<dbReference type="SUPFAM" id="SSF46689">
    <property type="entry name" value="Homeodomain-like"/>
    <property type="match status" value="1"/>
</dbReference>
<name>A0A1H2II87_9BACT</name>
<gene>
    <name evidence="6" type="ORF">SAMN04487931_108216</name>
</gene>
<evidence type="ECO:0000256" key="2">
    <source>
        <dbReference type="ARBA" id="ARBA00022840"/>
    </source>
</evidence>
<dbReference type="InterPro" id="IPR002197">
    <property type="entry name" value="HTH_Fis"/>
</dbReference>
<dbReference type="InterPro" id="IPR025944">
    <property type="entry name" value="Sigma_54_int_dom_CS"/>
</dbReference>
<dbReference type="GO" id="GO:0006355">
    <property type="term" value="P:regulation of DNA-templated transcription"/>
    <property type="evidence" value="ECO:0007669"/>
    <property type="project" value="InterPro"/>
</dbReference>
<reference evidence="7" key="1">
    <citation type="submission" date="2016-10" db="EMBL/GenBank/DDBJ databases">
        <authorList>
            <person name="Varghese N."/>
            <person name="Submissions S."/>
        </authorList>
    </citation>
    <scope>NUCLEOTIDE SEQUENCE [LARGE SCALE GENOMIC DNA]</scope>
    <source>
        <strain evidence="7">DSM 3384</strain>
    </source>
</reference>
<feature type="domain" description="Sigma-54 factor interaction" evidence="5">
    <location>
        <begin position="1"/>
        <end position="50"/>
    </location>
</feature>
<proteinExistence type="predicted"/>
<dbReference type="EMBL" id="FNLL01000008">
    <property type="protein sequence ID" value="SDU43877.1"/>
    <property type="molecule type" value="Genomic_DNA"/>
</dbReference>
<dbReference type="Gene3D" id="1.10.10.60">
    <property type="entry name" value="Homeodomain-like"/>
    <property type="match status" value="1"/>
</dbReference>
<dbReference type="Pfam" id="PF25601">
    <property type="entry name" value="AAA_lid_14"/>
    <property type="match status" value="1"/>
</dbReference>
<dbReference type="PROSITE" id="PS00688">
    <property type="entry name" value="SIGMA54_INTERACT_3"/>
    <property type="match status" value="1"/>
</dbReference>
<dbReference type="GO" id="GO:0043565">
    <property type="term" value="F:sequence-specific DNA binding"/>
    <property type="evidence" value="ECO:0007669"/>
    <property type="project" value="InterPro"/>
</dbReference>
<keyword evidence="2" id="KW-0067">ATP-binding</keyword>
<evidence type="ECO:0000256" key="3">
    <source>
        <dbReference type="ARBA" id="ARBA00023015"/>
    </source>
</evidence>
<dbReference type="AlphaFoldDB" id="A0A1H2II87"/>
<dbReference type="PROSITE" id="PS50045">
    <property type="entry name" value="SIGMA54_INTERACT_4"/>
    <property type="match status" value="1"/>
</dbReference>
<evidence type="ECO:0000313" key="6">
    <source>
        <dbReference type="EMBL" id="SDU43877.1"/>
    </source>
</evidence>
<dbReference type="PANTHER" id="PTHR32071:SF57">
    <property type="entry name" value="C4-DICARBOXYLATE TRANSPORT TRANSCRIPTIONAL REGULATORY PROTEIN DCTD"/>
    <property type="match status" value="1"/>
</dbReference>
<dbReference type="PANTHER" id="PTHR32071">
    <property type="entry name" value="TRANSCRIPTIONAL REGULATORY PROTEIN"/>
    <property type="match status" value="1"/>
</dbReference>
<keyword evidence="7" id="KW-1185">Reference proteome</keyword>
<sequence length="162" mass="18381">MLIRHFLEKEFLTAGFTEKKISTDAIQSLVSYAWPGNIRELENLIRYLMVTTEDEYIDLVNIPLHVRDRNPILDTYTNSGTASPGTASSGIAFPEKTNGEANDFIMNLCSMTWPQLEKEYVVSLLKKNNCNITWAAKASGINRSTFASRMRKLDISRQRQGD</sequence>
<evidence type="ECO:0000313" key="7">
    <source>
        <dbReference type="Proteomes" id="UP000199608"/>
    </source>
</evidence>
<dbReference type="RefSeq" id="WP_245743140.1">
    <property type="nucleotide sequence ID" value="NZ_FNLL01000008.1"/>
</dbReference>
<organism evidence="6 7">
    <name type="scientific">Desulfobacula phenolica</name>
    <dbReference type="NCBI Taxonomy" id="90732"/>
    <lineage>
        <taxon>Bacteria</taxon>
        <taxon>Pseudomonadati</taxon>
        <taxon>Thermodesulfobacteriota</taxon>
        <taxon>Desulfobacteria</taxon>
        <taxon>Desulfobacterales</taxon>
        <taxon>Desulfobacteraceae</taxon>
        <taxon>Desulfobacula</taxon>
    </lineage>
</organism>
<keyword evidence="1" id="KW-0547">Nucleotide-binding</keyword>